<keyword evidence="2" id="KW-0472">Membrane</keyword>
<dbReference type="Pfam" id="PF20597">
    <property type="entry name" value="pAdhesive_15"/>
    <property type="match status" value="1"/>
</dbReference>
<feature type="region of interest" description="Disordered" evidence="1">
    <location>
        <begin position="334"/>
        <end position="429"/>
    </location>
</feature>
<dbReference type="InterPro" id="IPR026588">
    <property type="entry name" value="Choice_anch_A"/>
</dbReference>
<feature type="compositionally biased region" description="Low complexity" evidence="1">
    <location>
        <begin position="410"/>
        <end position="429"/>
    </location>
</feature>
<dbReference type="InterPro" id="IPR006311">
    <property type="entry name" value="TAT_signal"/>
</dbReference>
<name>A0ABR8RUU4_9CELL</name>
<keyword evidence="2" id="KW-1133">Transmembrane helix</keyword>
<keyword evidence="2" id="KW-0812">Transmembrane</keyword>
<proteinExistence type="predicted"/>
<evidence type="ECO:0000313" key="5">
    <source>
        <dbReference type="Proteomes" id="UP000641803"/>
    </source>
</evidence>
<dbReference type="Proteomes" id="UP000641803">
    <property type="component" value="Unassembled WGS sequence"/>
</dbReference>
<comment type="caution">
    <text evidence="4">The sequence shown here is derived from an EMBL/GenBank/DDBJ whole genome shotgun (WGS) entry which is preliminary data.</text>
</comment>
<protein>
    <submittedName>
        <fullName evidence="4">Choice-of-anchor A family protein</fullName>
    </submittedName>
</protein>
<evidence type="ECO:0000313" key="4">
    <source>
        <dbReference type="EMBL" id="MBD7951556.1"/>
    </source>
</evidence>
<evidence type="ECO:0000256" key="2">
    <source>
        <dbReference type="SAM" id="Phobius"/>
    </source>
</evidence>
<dbReference type="RefSeq" id="WP_191796833.1">
    <property type="nucleotide sequence ID" value="NZ_JACSQQ010000025.1"/>
</dbReference>
<reference evidence="4 5" key="1">
    <citation type="submission" date="2020-08" db="EMBL/GenBank/DDBJ databases">
        <title>A Genomic Blueprint of the Chicken Gut Microbiome.</title>
        <authorList>
            <person name="Gilroy R."/>
            <person name="Ravi A."/>
            <person name="Getino M."/>
            <person name="Pursley I."/>
            <person name="Horton D.L."/>
            <person name="Alikhan N.-F."/>
            <person name="Baker D."/>
            <person name="Gharbi K."/>
            <person name="Hall N."/>
            <person name="Watson M."/>
            <person name="Adriaenssens E.M."/>
            <person name="Foster-Nyarko E."/>
            <person name="Jarju S."/>
            <person name="Secka A."/>
            <person name="Antonio M."/>
            <person name="Oren A."/>
            <person name="Chaudhuri R."/>
            <person name="La Ragione R.M."/>
            <person name="Hildebrand F."/>
            <person name="Pallen M.J."/>
        </authorList>
    </citation>
    <scope>NUCLEOTIDE SEQUENCE [LARGE SCALE GENOMIC DNA]</scope>
    <source>
        <strain evidence="4 5">Sa4CUA1</strain>
    </source>
</reference>
<gene>
    <name evidence="4" type="ORF">H9652_14220</name>
</gene>
<keyword evidence="5" id="KW-1185">Reference proteome</keyword>
<feature type="domain" description="Choice-of-anchor A" evidence="3">
    <location>
        <begin position="70"/>
        <end position="306"/>
    </location>
</feature>
<dbReference type="PROSITE" id="PS51318">
    <property type="entry name" value="TAT"/>
    <property type="match status" value="1"/>
</dbReference>
<evidence type="ECO:0000256" key="1">
    <source>
        <dbReference type="SAM" id="MobiDB-lite"/>
    </source>
</evidence>
<organism evidence="4 5">
    <name type="scientific">Oerskovia rustica</name>
    <dbReference type="NCBI Taxonomy" id="2762237"/>
    <lineage>
        <taxon>Bacteria</taxon>
        <taxon>Bacillati</taxon>
        <taxon>Actinomycetota</taxon>
        <taxon>Actinomycetes</taxon>
        <taxon>Micrococcales</taxon>
        <taxon>Cellulomonadaceae</taxon>
        <taxon>Oerskovia</taxon>
    </lineage>
</organism>
<accession>A0ABR8RUU4</accession>
<dbReference type="NCBIfam" id="TIGR04215">
    <property type="entry name" value="choice_anch_A"/>
    <property type="match status" value="1"/>
</dbReference>
<feature type="transmembrane region" description="Helical" evidence="2">
    <location>
        <begin position="438"/>
        <end position="458"/>
    </location>
</feature>
<dbReference type="EMBL" id="JACSQQ010000025">
    <property type="protein sequence ID" value="MBD7951556.1"/>
    <property type="molecule type" value="Genomic_DNA"/>
</dbReference>
<sequence>MFLSSTRRTPQRTLLGALAAGALTTGLLGLGAAPALATTPLPATALGTDCPDFTGGLTNTPLFTDKGVAVFVGGDYTALGGAKESEGVLVSQGSVTIDTGDLMNLGVVGAGSQFTPPSGSDMVLAAGAVTVKSGRVEVAHRLDKGGNVVAGGAIEGTFELNGGKKSPHSPVPAPQAKALGAELDKVSADLASKPATGSLAGKVLTGDGSSAVQVFDVSAEQVASLRGEVTFENVGASAPIVVNVSGRTPDLSLNYIAAGSDRIDAGAALGKWAPRILWNFPDATKLTMTSSSQTVGSILAPQADVAQKTHTNGRLYIGGDLTFGGAGASGGLEHHNFPWTGSATLGCEQPTTPKDPGTGGEEKEPETGTEEETPAPETPVEKETPAPLATTAPPVPLDEATPVADPQPSPSATAPAKPAQTASGQEEGGLAATGAQTALIVVVAAALLAGGTWLVLLARRKRTTS</sequence>
<evidence type="ECO:0000259" key="3">
    <source>
        <dbReference type="Pfam" id="PF20597"/>
    </source>
</evidence>